<proteinExistence type="predicted"/>
<keyword evidence="2" id="KW-1185">Reference proteome</keyword>
<name>A0ACA9SH75_9GLOM</name>
<evidence type="ECO:0000313" key="2">
    <source>
        <dbReference type="Proteomes" id="UP000789920"/>
    </source>
</evidence>
<gene>
    <name evidence="1" type="ORF">RPERSI_LOCUS31024</name>
</gene>
<sequence>FKIPQFEIKALVNITDIDDVKSWFAAFEEHSKSTMPQTKRYNIKRK</sequence>
<dbReference type="EMBL" id="CAJVQC010123437">
    <property type="protein sequence ID" value="CAG8839385.1"/>
    <property type="molecule type" value="Genomic_DNA"/>
</dbReference>
<feature type="non-terminal residue" evidence="1">
    <location>
        <position position="1"/>
    </location>
</feature>
<accession>A0ACA9SH75</accession>
<comment type="caution">
    <text evidence="1">The sequence shown here is derived from an EMBL/GenBank/DDBJ whole genome shotgun (WGS) entry which is preliminary data.</text>
</comment>
<protein>
    <submittedName>
        <fullName evidence="1">4310_t:CDS:1</fullName>
    </submittedName>
</protein>
<dbReference type="Proteomes" id="UP000789920">
    <property type="component" value="Unassembled WGS sequence"/>
</dbReference>
<evidence type="ECO:0000313" key="1">
    <source>
        <dbReference type="EMBL" id="CAG8839385.1"/>
    </source>
</evidence>
<organism evidence="1 2">
    <name type="scientific">Racocetra persica</name>
    <dbReference type="NCBI Taxonomy" id="160502"/>
    <lineage>
        <taxon>Eukaryota</taxon>
        <taxon>Fungi</taxon>
        <taxon>Fungi incertae sedis</taxon>
        <taxon>Mucoromycota</taxon>
        <taxon>Glomeromycotina</taxon>
        <taxon>Glomeromycetes</taxon>
        <taxon>Diversisporales</taxon>
        <taxon>Gigasporaceae</taxon>
        <taxon>Racocetra</taxon>
    </lineage>
</organism>
<reference evidence="1" key="1">
    <citation type="submission" date="2021-06" db="EMBL/GenBank/DDBJ databases">
        <authorList>
            <person name="Kallberg Y."/>
            <person name="Tangrot J."/>
            <person name="Rosling A."/>
        </authorList>
    </citation>
    <scope>NUCLEOTIDE SEQUENCE</scope>
    <source>
        <strain evidence="1">MA461A</strain>
    </source>
</reference>